<name>A0ABM9ADC1_9GAMM</name>
<protein>
    <recommendedName>
        <fullName evidence="3">Lipoprotein</fullName>
    </recommendedName>
</protein>
<dbReference type="PROSITE" id="PS51257">
    <property type="entry name" value="PROKAR_LIPOPROTEIN"/>
    <property type="match status" value="1"/>
</dbReference>
<comment type="caution">
    <text evidence="1">The sequence shown here is derived from an EMBL/GenBank/DDBJ whole genome shotgun (WGS) entry which is preliminary data.</text>
</comment>
<dbReference type="Proteomes" id="UP000838100">
    <property type="component" value="Unassembled WGS sequence"/>
</dbReference>
<accession>A0ABM9ADC1</accession>
<dbReference type="EMBL" id="CAKLPX010000001">
    <property type="protein sequence ID" value="CAH0990996.1"/>
    <property type="molecule type" value="Genomic_DNA"/>
</dbReference>
<evidence type="ECO:0000313" key="2">
    <source>
        <dbReference type="Proteomes" id="UP000838100"/>
    </source>
</evidence>
<reference evidence="1" key="1">
    <citation type="submission" date="2021-12" db="EMBL/GenBank/DDBJ databases">
        <authorList>
            <person name="Rodrigo-Torres L."/>
            <person name="Arahal R. D."/>
            <person name="Lucena T."/>
        </authorList>
    </citation>
    <scope>NUCLEOTIDE SEQUENCE</scope>
    <source>
        <strain evidence="1">CECT 8267</strain>
    </source>
</reference>
<proteinExistence type="predicted"/>
<evidence type="ECO:0008006" key="3">
    <source>
        <dbReference type="Google" id="ProtNLM"/>
    </source>
</evidence>
<sequence>MNLIPRCLFVGVTALILSCTSQPSYHDGQPSSGAKDMAGAEGVFAFTPTDVMPDETSWWIDSDGVAPGIAGCHIGTDELGRENGRSFGEACLPNGLLVESNPGKGVLHSHTNDVGHPDTFDCNAWCVGEGMSGGSCQAAVASPCQQSAVCECQ</sequence>
<organism evidence="1 2">
    <name type="scientific">Sinobacterium norvegicum</name>
    <dbReference type="NCBI Taxonomy" id="1641715"/>
    <lineage>
        <taxon>Bacteria</taxon>
        <taxon>Pseudomonadati</taxon>
        <taxon>Pseudomonadota</taxon>
        <taxon>Gammaproteobacteria</taxon>
        <taxon>Cellvibrionales</taxon>
        <taxon>Spongiibacteraceae</taxon>
        <taxon>Sinobacterium</taxon>
    </lineage>
</organism>
<evidence type="ECO:0000313" key="1">
    <source>
        <dbReference type="EMBL" id="CAH0990996.1"/>
    </source>
</evidence>
<keyword evidence="2" id="KW-1185">Reference proteome</keyword>
<gene>
    <name evidence="1" type="ORF">SIN8267_01097</name>
</gene>
<dbReference type="RefSeq" id="WP_237443661.1">
    <property type="nucleotide sequence ID" value="NZ_CAKLPX010000001.1"/>
</dbReference>